<dbReference type="PROSITE" id="PS00344">
    <property type="entry name" value="GATA_ZN_FINGER_1"/>
    <property type="match status" value="1"/>
</dbReference>
<feature type="compositionally biased region" description="Low complexity" evidence="13">
    <location>
        <begin position="206"/>
        <end position="238"/>
    </location>
</feature>
<dbReference type="GO" id="GO:0005634">
    <property type="term" value="C:nucleus"/>
    <property type="evidence" value="ECO:0007669"/>
    <property type="project" value="UniProtKB-SubCell"/>
</dbReference>
<keyword evidence="10 11" id="KW-0539">Nucleus</keyword>
<evidence type="ECO:0000256" key="2">
    <source>
        <dbReference type="ARBA" id="ARBA00005694"/>
    </source>
</evidence>
<comment type="subcellular location">
    <subcellularLocation>
        <location evidence="1 11">Nucleus</location>
    </subcellularLocation>
</comment>
<protein>
    <recommendedName>
        <fullName evidence="11">GATA transcription factor</fullName>
    </recommendedName>
</protein>
<dbReference type="PANTHER" id="PTHR45658:SF74">
    <property type="entry name" value="GATA TRANSCRIPTION FACTOR 6"/>
    <property type="match status" value="1"/>
</dbReference>
<dbReference type="SMART" id="SM00401">
    <property type="entry name" value="ZnF_GATA"/>
    <property type="match status" value="1"/>
</dbReference>
<gene>
    <name evidence="15" type="ORF">LC_TR13397_c0_g1_i1_g.46556</name>
</gene>
<accession>A0A1J3FIG8</accession>
<evidence type="ECO:0000259" key="14">
    <source>
        <dbReference type="PROSITE" id="PS50114"/>
    </source>
</evidence>
<evidence type="ECO:0000256" key="11">
    <source>
        <dbReference type="PIRNR" id="PIRNR016992"/>
    </source>
</evidence>
<evidence type="ECO:0000256" key="12">
    <source>
        <dbReference type="PROSITE-ProRule" id="PRU00094"/>
    </source>
</evidence>
<reference evidence="15" key="1">
    <citation type="submission" date="2016-07" db="EMBL/GenBank/DDBJ databases">
        <title>De novo transcriptome assembly of four accessions of the metal hyperaccumulator plant Noccaea caerulescens.</title>
        <authorList>
            <person name="Blande D."/>
            <person name="Halimaa P."/>
            <person name="Tervahauta A.I."/>
            <person name="Aarts M.G."/>
            <person name="Karenlampi S.O."/>
        </authorList>
    </citation>
    <scope>NUCLEOTIDE SEQUENCE</scope>
</reference>
<keyword evidence="7 11" id="KW-0238">DNA-binding</keyword>
<dbReference type="PROSITE" id="PS50114">
    <property type="entry name" value="GATA_ZN_FINGER_2"/>
    <property type="match status" value="1"/>
</dbReference>
<dbReference type="InterPro" id="IPR016679">
    <property type="entry name" value="TF_GATA_pln"/>
</dbReference>
<evidence type="ECO:0000256" key="6">
    <source>
        <dbReference type="ARBA" id="ARBA00023015"/>
    </source>
</evidence>
<evidence type="ECO:0000256" key="10">
    <source>
        <dbReference type="ARBA" id="ARBA00023242"/>
    </source>
</evidence>
<evidence type="ECO:0000256" key="7">
    <source>
        <dbReference type="ARBA" id="ARBA00023125"/>
    </source>
</evidence>
<keyword evidence="8 11" id="KW-0010">Activator</keyword>
<proteinExistence type="inferred from homology"/>
<feature type="region of interest" description="Disordered" evidence="13">
    <location>
        <begin position="178"/>
        <end position="279"/>
    </location>
</feature>
<organism evidence="15">
    <name type="scientific">Noccaea caerulescens</name>
    <name type="common">Alpine penny-cress</name>
    <name type="synonym">Thlaspi caerulescens</name>
    <dbReference type="NCBI Taxonomy" id="107243"/>
    <lineage>
        <taxon>Eukaryota</taxon>
        <taxon>Viridiplantae</taxon>
        <taxon>Streptophyta</taxon>
        <taxon>Embryophyta</taxon>
        <taxon>Tracheophyta</taxon>
        <taxon>Spermatophyta</taxon>
        <taxon>Magnoliopsida</taxon>
        <taxon>eudicotyledons</taxon>
        <taxon>Gunneridae</taxon>
        <taxon>Pentapetalae</taxon>
        <taxon>rosids</taxon>
        <taxon>malvids</taxon>
        <taxon>Brassicales</taxon>
        <taxon>Brassicaceae</taxon>
        <taxon>Coluteocarpeae</taxon>
        <taxon>Noccaea</taxon>
    </lineage>
</organism>
<evidence type="ECO:0000256" key="3">
    <source>
        <dbReference type="ARBA" id="ARBA00022723"/>
    </source>
</evidence>
<dbReference type="GO" id="GO:0030154">
    <property type="term" value="P:cell differentiation"/>
    <property type="evidence" value="ECO:0007669"/>
    <property type="project" value="TreeGrafter"/>
</dbReference>
<dbReference type="InterPro" id="IPR013088">
    <property type="entry name" value="Znf_NHR/GATA"/>
</dbReference>
<evidence type="ECO:0000313" key="15">
    <source>
        <dbReference type="EMBL" id="JAU41492.1"/>
    </source>
</evidence>
<evidence type="ECO:0000256" key="4">
    <source>
        <dbReference type="ARBA" id="ARBA00022771"/>
    </source>
</evidence>
<dbReference type="Gene3D" id="3.30.50.10">
    <property type="entry name" value="Erythroid Transcription Factor GATA-1, subunit A"/>
    <property type="match status" value="1"/>
</dbReference>
<dbReference type="PIRSF" id="PIRSF016992">
    <property type="entry name" value="TF_GATA_plant"/>
    <property type="match status" value="1"/>
</dbReference>
<dbReference type="CDD" id="cd00202">
    <property type="entry name" value="ZnF_GATA"/>
    <property type="match status" value="1"/>
</dbReference>
<dbReference type="Pfam" id="PF00320">
    <property type="entry name" value="GATA"/>
    <property type="match status" value="1"/>
</dbReference>
<dbReference type="AlphaFoldDB" id="A0A1J3FIG8"/>
<evidence type="ECO:0000256" key="9">
    <source>
        <dbReference type="ARBA" id="ARBA00023163"/>
    </source>
</evidence>
<keyword evidence="6 11" id="KW-0805">Transcription regulation</keyword>
<dbReference type="InterPro" id="IPR051140">
    <property type="entry name" value="GATA_TF"/>
</dbReference>
<evidence type="ECO:0000256" key="8">
    <source>
        <dbReference type="ARBA" id="ARBA00023159"/>
    </source>
</evidence>
<keyword evidence="3" id="KW-0479">Metal-binding</keyword>
<evidence type="ECO:0000256" key="5">
    <source>
        <dbReference type="ARBA" id="ARBA00022833"/>
    </source>
</evidence>
<feature type="domain" description="GATA-type" evidence="14">
    <location>
        <begin position="277"/>
        <end position="313"/>
    </location>
</feature>
<name>A0A1J3FIG8_NOCCA</name>
<comment type="similarity">
    <text evidence="2 11">Belongs to the type IV zinc-finger family. Class A subfamily.</text>
</comment>
<dbReference type="SUPFAM" id="SSF57716">
    <property type="entry name" value="Glucocorticoid receptor-like (DNA-binding domain)"/>
    <property type="match status" value="1"/>
</dbReference>
<dbReference type="GO" id="GO:0043565">
    <property type="term" value="F:sequence-specific DNA binding"/>
    <property type="evidence" value="ECO:0007669"/>
    <property type="project" value="InterPro"/>
</dbReference>
<feature type="region of interest" description="Disordered" evidence="13">
    <location>
        <begin position="323"/>
        <end position="370"/>
    </location>
</feature>
<evidence type="ECO:0000256" key="13">
    <source>
        <dbReference type="SAM" id="MobiDB-lite"/>
    </source>
</evidence>
<keyword evidence="5" id="KW-0862">Zinc</keyword>
<dbReference type="InterPro" id="IPR000679">
    <property type="entry name" value="Znf_GATA"/>
</dbReference>
<dbReference type="GO" id="GO:0008270">
    <property type="term" value="F:zinc ion binding"/>
    <property type="evidence" value="ECO:0007669"/>
    <property type="project" value="UniProtKB-KW"/>
</dbReference>
<dbReference type="EMBL" id="GEVK01011340">
    <property type="protein sequence ID" value="JAU41492.1"/>
    <property type="molecule type" value="Transcribed_RNA"/>
</dbReference>
<dbReference type="GO" id="GO:0045893">
    <property type="term" value="P:positive regulation of DNA-templated transcription"/>
    <property type="evidence" value="ECO:0007669"/>
    <property type="project" value="InterPro"/>
</dbReference>
<sequence length="370" mass="41066">MLNQTHTSSNSHHHHPCSSSLSLFLHRHSLRSFSLTLPNFSSIFKEMESVELGLKNSNRKENAVNGGAQNGDDFSVDDLLDFSNGDVFVEDEAELKVQRTRGASVSQNDENTLHRNSDFSTAADDFGPLHTSELSVPMDDLAELEWLSHFVEDSFTPCSAPTKKPAWLTGDRRHPVAPVNEESCFKPPLPVGNRTKRSRTGVSFWSRGSSSLTDSSSSSTTTSSSSSSGPSSPLWLSGAEFLDEPEVRRQKKKKKRSSMSAIWKRDQMQLQTQTQTQTQTRRCSHCGVQKTPQWRAGPNGAKTLCNACGVRFKSGRLLPEYRPASSPTFSSELHSNHHRKVVEMRQKKETSDDADDESGLKQPVQAVPSF</sequence>
<evidence type="ECO:0000256" key="1">
    <source>
        <dbReference type="ARBA" id="ARBA00004123"/>
    </source>
</evidence>
<dbReference type="FunFam" id="3.30.50.10:FF:000018">
    <property type="entry name" value="GATA transcription factor"/>
    <property type="match status" value="1"/>
</dbReference>
<feature type="compositionally biased region" description="Basic and acidic residues" evidence="13">
    <location>
        <begin position="341"/>
        <end position="351"/>
    </location>
</feature>
<comment type="function">
    <text evidence="11">Transcriptional activator that specifically binds 5'-GATA-3' or 5'-GAT-3' motifs within gene promoters.</text>
</comment>
<keyword evidence="4 12" id="KW-0863">Zinc-finger</keyword>
<keyword evidence="9 11" id="KW-0804">Transcription</keyword>
<dbReference type="PANTHER" id="PTHR45658">
    <property type="entry name" value="GATA TRANSCRIPTION FACTOR"/>
    <property type="match status" value="1"/>
</dbReference>